<feature type="binding site" evidence="10">
    <location>
        <position position="176"/>
    </location>
    <ligand>
        <name>UDP-N-acetyl-alpha-D-glucosamine</name>
        <dbReference type="ChEBI" id="CHEBI:57705"/>
    </ligand>
</feature>
<keyword evidence="8 10" id="KW-0131">Cell cycle</keyword>
<evidence type="ECO:0000256" key="10">
    <source>
        <dbReference type="HAMAP-Rule" id="MF_00033"/>
    </source>
</evidence>
<dbReference type="GO" id="GO:0005975">
    <property type="term" value="P:carbohydrate metabolic process"/>
    <property type="evidence" value="ECO:0007669"/>
    <property type="project" value="InterPro"/>
</dbReference>
<dbReference type="PANTHER" id="PTHR21015">
    <property type="entry name" value="UDP-N-ACETYLGLUCOSAMINE--N-ACETYLMURAMYL-(PENTAPEPTIDE) PYROPHOSPHORYL-UNDECAPRENOL N-ACETYLGLUCOSAMINE TRANSFERASE 1"/>
    <property type="match status" value="1"/>
</dbReference>
<dbReference type="GO" id="GO:0051991">
    <property type="term" value="F:UDP-N-acetyl-D-glucosamine:N-acetylmuramoyl-L-alanyl-D-glutamyl-meso-2,6-diaminopimelyl-D-alanyl-D-alanine-diphosphoundecaprenol 4-beta-N-acetylglucosaminlytransferase activity"/>
    <property type="evidence" value="ECO:0007669"/>
    <property type="project" value="RHEA"/>
</dbReference>
<evidence type="ECO:0000259" key="11">
    <source>
        <dbReference type="Pfam" id="PF03033"/>
    </source>
</evidence>
<dbReference type="CDD" id="cd03785">
    <property type="entry name" value="GT28_MurG"/>
    <property type="match status" value="1"/>
</dbReference>
<accession>A0A2P8R2J4</accession>
<dbReference type="InterPro" id="IPR007235">
    <property type="entry name" value="Glyco_trans_28_C"/>
</dbReference>
<dbReference type="GO" id="GO:0071555">
    <property type="term" value="P:cell wall organization"/>
    <property type="evidence" value="ECO:0007669"/>
    <property type="project" value="UniProtKB-KW"/>
</dbReference>
<dbReference type="PANTHER" id="PTHR21015:SF22">
    <property type="entry name" value="GLYCOSYLTRANSFERASE"/>
    <property type="match status" value="1"/>
</dbReference>
<evidence type="ECO:0000256" key="7">
    <source>
        <dbReference type="ARBA" id="ARBA00023136"/>
    </source>
</evidence>
<comment type="function">
    <text evidence="10">Cell wall formation. Catalyzes the transfer of a GlcNAc subunit on undecaprenyl-pyrophosphoryl-MurNAc-pentapeptide (lipid intermediate I) to form undecaprenyl-pyrophosphoryl-MurNAc-(pentapeptide)GlcNAc (lipid intermediate II).</text>
</comment>
<dbReference type="Pfam" id="PF03033">
    <property type="entry name" value="Glyco_transf_28"/>
    <property type="match status" value="1"/>
</dbReference>
<comment type="caution">
    <text evidence="10">Lacks conserved residue(s) required for the propagation of feature annotation.</text>
</comment>
<evidence type="ECO:0000256" key="8">
    <source>
        <dbReference type="ARBA" id="ARBA00023306"/>
    </source>
</evidence>
<dbReference type="GO" id="GO:0051301">
    <property type="term" value="P:cell division"/>
    <property type="evidence" value="ECO:0007669"/>
    <property type="project" value="UniProtKB-KW"/>
</dbReference>
<keyword evidence="2 10" id="KW-0132">Cell division</keyword>
<keyword evidence="14" id="KW-1185">Reference proteome</keyword>
<evidence type="ECO:0000256" key="2">
    <source>
        <dbReference type="ARBA" id="ARBA00022618"/>
    </source>
</evidence>
<evidence type="ECO:0000256" key="9">
    <source>
        <dbReference type="ARBA" id="ARBA00023316"/>
    </source>
</evidence>
<dbReference type="GO" id="GO:0005886">
    <property type="term" value="C:plasma membrane"/>
    <property type="evidence" value="ECO:0007669"/>
    <property type="project" value="UniProtKB-SubCell"/>
</dbReference>
<keyword evidence="4 10" id="KW-0808">Transferase</keyword>
<proteinExistence type="inferred from homology"/>
<evidence type="ECO:0000259" key="12">
    <source>
        <dbReference type="Pfam" id="PF04101"/>
    </source>
</evidence>
<evidence type="ECO:0000256" key="3">
    <source>
        <dbReference type="ARBA" id="ARBA00022676"/>
    </source>
</evidence>
<comment type="caution">
    <text evidence="13">The sequence shown here is derived from an EMBL/GenBank/DDBJ whole genome shotgun (WGS) entry which is preliminary data.</text>
</comment>
<comment type="catalytic activity">
    <reaction evidence="10">
        <text>di-trans,octa-cis-undecaprenyl diphospho-N-acetyl-alpha-D-muramoyl-L-alanyl-D-glutamyl-meso-2,6-diaminopimeloyl-D-alanyl-D-alanine + UDP-N-acetyl-alpha-D-glucosamine = di-trans,octa-cis-undecaprenyl diphospho-[N-acetyl-alpha-D-glucosaminyl-(1-&gt;4)]-N-acetyl-alpha-D-muramoyl-L-alanyl-D-glutamyl-meso-2,6-diaminopimeloyl-D-alanyl-D-alanine + UDP + H(+)</text>
        <dbReference type="Rhea" id="RHEA:31227"/>
        <dbReference type="ChEBI" id="CHEBI:15378"/>
        <dbReference type="ChEBI" id="CHEBI:57705"/>
        <dbReference type="ChEBI" id="CHEBI:58223"/>
        <dbReference type="ChEBI" id="CHEBI:61387"/>
        <dbReference type="ChEBI" id="CHEBI:61388"/>
        <dbReference type="EC" id="2.4.1.227"/>
    </reaction>
</comment>
<organism evidence="13 14">
    <name type="scientific">Campylobacter blaseri</name>
    <dbReference type="NCBI Taxonomy" id="2042961"/>
    <lineage>
        <taxon>Bacteria</taxon>
        <taxon>Pseudomonadati</taxon>
        <taxon>Campylobacterota</taxon>
        <taxon>Epsilonproteobacteria</taxon>
        <taxon>Campylobacterales</taxon>
        <taxon>Campylobacteraceae</taxon>
        <taxon>Campylobacter</taxon>
    </lineage>
</organism>
<dbReference type="NCBIfam" id="TIGR01133">
    <property type="entry name" value="murG"/>
    <property type="match status" value="1"/>
</dbReference>
<sequence>MIAITGGGTGGHLVIAKTIATELKNRGIKAIFIGSTYGQDREWFENCDFFEEKYFLKSTGVVNKKGLSKIKSLFNIVKLSFKCKQIFKKHNIKAVFSVGGYSSSPASFWAVFSKTPLFIHEQNAKIGRLNKLLKPFAKNFYNSYEKTKFNYPVKSEVFEKARRRDGLKTIIFLGGSQGARFINNLAMNIAFELKEKNINIIHQCGKLNYNKVSEFYKNNGIHIDLFDFSNELASKMQEADLCIGRSGASTLWELCANLLPAIFIPLPSAANDHQFYNAKFLMDLGLAKVYREDEISKEKILNEIFNYDIIETSRGLESVIEQNGSRQVVDDMLNLLDNCK</sequence>
<protein>
    <recommendedName>
        <fullName evidence="10">UDP-N-acetylglucosamine--N-acetylmuramyl-(pentapeptide) pyrophosphoryl-undecaprenol N-acetylglucosamine transferase</fullName>
        <ecNumber evidence="10">2.4.1.227</ecNumber>
    </recommendedName>
    <alternativeName>
        <fullName evidence="10">Undecaprenyl-PP-MurNAc-pentapeptide-UDPGlcNAc GlcNAc transferase</fullName>
    </alternativeName>
</protein>
<evidence type="ECO:0000313" key="14">
    <source>
        <dbReference type="Proteomes" id="UP000240535"/>
    </source>
</evidence>
<dbReference type="HAMAP" id="MF_00033">
    <property type="entry name" value="MurG"/>
    <property type="match status" value="1"/>
</dbReference>
<comment type="subcellular location">
    <subcellularLocation>
        <location evidence="10">Cell membrane</location>
        <topology evidence="10">Peripheral membrane protein</topology>
        <orientation evidence="10">Cytoplasmic side</orientation>
    </subcellularLocation>
</comment>
<dbReference type="EC" id="2.4.1.227" evidence="10"/>
<dbReference type="Pfam" id="PF04101">
    <property type="entry name" value="Glyco_tran_28_C"/>
    <property type="match status" value="1"/>
</dbReference>
<evidence type="ECO:0000256" key="1">
    <source>
        <dbReference type="ARBA" id="ARBA00022475"/>
    </source>
</evidence>
<keyword evidence="5 10" id="KW-0133">Cell shape</keyword>
<feature type="binding site" evidence="10">
    <location>
        <position position="123"/>
    </location>
    <ligand>
        <name>UDP-N-acetyl-alpha-D-glucosamine</name>
        <dbReference type="ChEBI" id="CHEBI:57705"/>
    </ligand>
</feature>
<keyword evidence="3 10" id="KW-0328">Glycosyltransferase</keyword>
<keyword evidence="7 10" id="KW-0472">Membrane</keyword>
<dbReference type="InterPro" id="IPR004276">
    <property type="entry name" value="GlycoTrans_28_N"/>
</dbReference>
<evidence type="ECO:0000256" key="5">
    <source>
        <dbReference type="ARBA" id="ARBA00022960"/>
    </source>
</evidence>
<dbReference type="InterPro" id="IPR006009">
    <property type="entry name" value="GlcNAc_MurG"/>
</dbReference>
<feature type="binding site" evidence="10">
    <location>
        <begin position="9"/>
        <end position="11"/>
    </location>
    <ligand>
        <name>UDP-N-acetyl-alpha-D-glucosamine</name>
        <dbReference type="ChEBI" id="CHEBI:57705"/>
    </ligand>
</feature>
<dbReference type="GO" id="GO:0050511">
    <property type="term" value="F:undecaprenyldiphospho-muramoylpentapeptide beta-N-acetylglucosaminyltransferase activity"/>
    <property type="evidence" value="ECO:0007669"/>
    <property type="project" value="UniProtKB-UniRule"/>
</dbReference>
<comment type="pathway">
    <text evidence="10">Cell wall biogenesis; peptidoglycan biosynthesis.</text>
</comment>
<dbReference type="GO" id="GO:0008360">
    <property type="term" value="P:regulation of cell shape"/>
    <property type="evidence" value="ECO:0007669"/>
    <property type="project" value="UniProtKB-KW"/>
</dbReference>
<name>A0A2P8R2J4_9BACT</name>
<feature type="domain" description="Glycosyl transferase family 28 C-terminal" evidence="12">
    <location>
        <begin position="169"/>
        <end position="304"/>
    </location>
</feature>
<keyword evidence="6 10" id="KW-0573">Peptidoglycan synthesis</keyword>
<reference evidence="14" key="1">
    <citation type="submission" date="2017-10" db="EMBL/GenBank/DDBJ databases">
        <title>Campylobacter species from seals.</title>
        <authorList>
            <person name="Gilbert M.J."/>
            <person name="Zomer A.L."/>
            <person name="Timmerman A.J."/>
            <person name="Duim B."/>
            <person name="Wagenaar J.A."/>
        </authorList>
    </citation>
    <scope>NUCLEOTIDE SEQUENCE [LARGE SCALE GENOMIC DNA]</scope>
    <source>
        <strain evidence="14">17S00004-5</strain>
    </source>
</reference>
<keyword evidence="1 10" id="KW-1003">Cell membrane</keyword>
<dbReference type="OrthoDB" id="9808936at2"/>
<keyword evidence="9 10" id="KW-0961">Cell wall biogenesis/degradation</keyword>
<dbReference type="GO" id="GO:0009252">
    <property type="term" value="P:peptidoglycan biosynthetic process"/>
    <property type="evidence" value="ECO:0007669"/>
    <property type="project" value="UniProtKB-UniRule"/>
</dbReference>
<dbReference type="Proteomes" id="UP000240535">
    <property type="component" value="Unassembled WGS sequence"/>
</dbReference>
<evidence type="ECO:0000313" key="13">
    <source>
        <dbReference type="EMBL" id="PSM52709.1"/>
    </source>
</evidence>
<feature type="domain" description="Glycosyltransferase family 28 N-terminal" evidence="11">
    <location>
        <begin position="2"/>
        <end position="141"/>
    </location>
</feature>
<feature type="binding site" evidence="10">
    <location>
        <position position="274"/>
    </location>
    <ligand>
        <name>UDP-N-acetyl-alpha-D-glucosamine</name>
        <dbReference type="ChEBI" id="CHEBI:57705"/>
    </ligand>
</feature>
<dbReference type="SUPFAM" id="SSF53756">
    <property type="entry name" value="UDP-Glycosyltransferase/glycogen phosphorylase"/>
    <property type="match status" value="1"/>
</dbReference>
<comment type="similarity">
    <text evidence="10">Belongs to the glycosyltransferase 28 family. MurG subfamily.</text>
</comment>
<evidence type="ECO:0000256" key="4">
    <source>
        <dbReference type="ARBA" id="ARBA00022679"/>
    </source>
</evidence>
<dbReference type="UniPathway" id="UPA00219"/>
<dbReference type="AlphaFoldDB" id="A0A2P8R2J4"/>
<dbReference type="EMBL" id="PDHH01000002">
    <property type="protein sequence ID" value="PSM52709.1"/>
    <property type="molecule type" value="Genomic_DNA"/>
</dbReference>
<gene>
    <name evidence="10 13" type="primary">murG</name>
    <name evidence="13" type="ORF">CQ405_02975</name>
</gene>
<dbReference type="Gene3D" id="3.40.50.2000">
    <property type="entry name" value="Glycogen Phosphorylase B"/>
    <property type="match status" value="2"/>
</dbReference>
<dbReference type="RefSeq" id="WP_106870471.1">
    <property type="nucleotide sequence ID" value="NZ_CP053841.1"/>
</dbReference>
<evidence type="ECO:0000256" key="6">
    <source>
        <dbReference type="ARBA" id="ARBA00022984"/>
    </source>
</evidence>